<dbReference type="Pfam" id="PF00300">
    <property type="entry name" value="His_Phos_1"/>
    <property type="match status" value="1"/>
</dbReference>
<evidence type="ECO:0008006" key="3">
    <source>
        <dbReference type="Google" id="ProtNLM"/>
    </source>
</evidence>
<dbReference type="PANTHER" id="PTHR20935">
    <property type="entry name" value="PHOSPHOGLYCERATE MUTASE-RELATED"/>
    <property type="match status" value="1"/>
</dbReference>
<dbReference type="Gene3D" id="3.40.50.1240">
    <property type="entry name" value="Phosphoglycerate mutase-like"/>
    <property type="match status" value="1"/>
</dbReference>
<gene>
    <name evidence="2" type="ORF">METZ01_LOCUS41705</name>
</gene>
<protein>
    <recommendedName>
        <fullName evidence="3">Histidine phosphatase family protein</fullName>
    </recommendedName>
</protein>
<dbReference type="InterPro" id="IPR029033">
    <property type="entry name" value="His_PPase_superfam"/>
</dbReference>
<evidence type="ECO:0000313" key="2">
    <source>
        <dbReference type="EMBL" id="SUZ88851.1"/>
    </source>
</evidence>
<dbReference type="EMBL" id="UINC01001791">
    <property type="protein sequence ID" value="SUZ88851.1"/>
    <property type="molecule type" value="Genomic_DNA"/>
</dbReference>
<evidence type="ECO:0000256" key="1">
    <source>
        <dbReference type="ARBA" id="ARBA00022801"/>
    </source>
</evidence>
<organism evidence="2">
    <name type="scientific">marine metagenome</name>
    <dbReference type="NCBI Taxonomy" id="408172"/>
    <lineage>
        <taxon>unclassified sequences</taxon>
        <taxon>metagenomes</taxon>
        <taxon>ecological metagenomes</taxon>
    </lineage>
</organism>
<dbReference type="CDD" id="cd07067">
    <property type="entry name" value="HP_PGM_like"/>
    <property type="match status" value="1"/>
</dbReference>
<dbReference type="AlphaFoldDB" id="A0A381RB57"/>
<name>A0A381RB57_9ZZZZ</name>
<reference evidence="2" key="1">
    <citation type="submission" date="2018-05" db="EMBL/GenBank/DDBJ databases">
        <authorList>
            <person name="Lanie J.A."/>
            <person name="Ng W.-L."/>
            <person name="Kazmierczak K.M."/>
            <person name="Andrzejewski T.M."/>
            <person name="Davidsen T.M."/>
            <person name="Wayne K.J."/>
            <person name="Tettelin H."/>
            <person name="Glass J.I."/>
            <person name="Rusch D."/>
            <person name="Podicherti R."/>
            <person name="Tsui H.-C.T."/>
            <person name="Winkler M.E."/>
        </authorList>
    </citation>
    <scope>NUCLEOTIDE SEQUENCE</scope>
</reference>
<sequence>MSKIYFFRHAQASLGSDNYDILSEKGELQALKLGKYLVSKKYKFDKIYVGELTRQQHTCKIVSEVYKENNLTFPKPIILKGLNEHQATEAMKIEIPKMIDSDPFIKSLWKEIELDPKKKNGNLMLGFEYFLNLWIADKIKVDGIIPWKDFRENVRNGLKIILDNTKKSQNIGVFTSGGTISSISAESLKISDEKKIAGLNFSIRNTSFTSFLFSKNQFNLLSFNELPHLEKEMITFV</sequence>
<dbReference type="GO" id="GO:0016787">
    <property type="term" value="F:hydrolase activity"/>
    <property type="evidence" value="ECO:0007669"/>
    <property type="project" value="UniProtKB-KW"/>
</dbReference>
<dbReference type="InterPro" id="IPR051021">
    <property type="entry name" value="Mito_Ser/Thr_phosphatase"/>
</dbReference>
<dbReference type="SMART" id="SM00855">
    <property type="entry name" value="PGAM"/>
    <property type="match status" value="1"/>
</dbReference>
<dbReference type="SUPFAM" id="SSF53254">
    <property type="entry name" value="Phosphoglycerate mutase-like"/>
    <property type="match status" value="1"/>
</dbReference>
<proteinExistence type="predicted"/>
<dbReference type="InterPro" id="IPR013078">
    <property type="entry name" value="His_Pase_superF_clade-1"/>
</dbReference>
<accession>A0A381RB57</accession>
<keyword evidence="1" id="KW-0378">Hydrolase</keyword>